<dbReference type="HOGENOM" id="CLU_743934_0_0_1"/>
<proteinExistence type="predicted"/>
<keyword evidence="3" id="KW-1185">Reference proteome</keyword>
<dbReference type="GeneID" id="19170974"/>
<sequence>MSPARLKDLGLVVTPEAALVCQTCRHALPAQPAAVRRHLRQTHLLDRDGQTGLDELASRTLTDIAHLQPRSDESPEDPLLRTAPGFWAVSGSTARRAWIVSPASDRTAVAGAKRKASYHYGQRRRTKKVTVVAPARQRALLAQVALPAALLTSHERERRRLLPSSDLSPARVPHQLDQIVATTPWLQRTAWIELFGRAPRDVLATMTQYPGRASRTDGLDLGTVDGREFRIPGELHPIVFQPEQQNLLSRIWEILESSSQPTHAHPDIDDGDVESDSESEYENDGFDESDEESDEESDTRSDIDKEDSLTTDSAPLSPLASTPSFLDDPLTRLIYQFNLSLCMDEFHDGQPASSPFIVLTGIFGLTPKGDGY</sequence>
<dbReference type="EMBL" id="AMGY01000005">
    <property type="protein sequence ID" value="EXJ83051.1"/>
    <property type="molecule type" value="Genomic_DNA"/>
</dbReference>
<accession>W9Y1D8</accession>
<feature type="compositionally biased region" description="Low complexity" evidence="1">
    <location>
        <begin position="313"/>
        <end position="322"/>
    </location>
</feature>
<dbReference type="AlphaFoldDB" id="W9Y1D8"/>
<organism evidence="2 3">
    <name type="scientific">Capronia epimyces CBS 606.96</name>
    <dbReference type="NCBI Taxonomy" id="1182542"/>
    <lineage>
        <taxon>Eukaryota</taxon>
        <taxon>Fungi</taxon>
        <taxon>Dikarya</taxon>
        <taxon>Ascomycota</taxon>
        <taxon>Pezizomycotina</taxon>
        <taxon>Eurotiomycetes</taxon>
        <taxon>Chaetothyriomycetidae</taxon>
        <taxon>Chaetothyriales</taxon>
        <taxon>Herpotrichiellaceae</taxon>
        <taxon>Capronia</taxon>
    </lineage>
</organism>
<evidence type="ECO:0000256" key="1">
    <source>
        <dbReference type="SAM" id="MobiDB-lite"/>
    </source>
</evidence>
<dbReference type="Proteomes" id="UP000019478">
    <property type="component" value="Unassembled WGS sequence"/>
</dbReference>
<feature type="compositionally biased region" description="Basic and acidic residues" evidence="1">
    <location>
        <begin position="298"/>
        <end position="308"/>
    </location>
</feature>
<comment type="caution">
    <text evidence="2">The sequence shown here is derived from an EMBL/GenBank/DDBJ whole genome shotgun (WGS) entry which is preliminary data.</text>
</comment>
<feature type="compositionally biased region" description="Acidic residues" evidence="1">
    <location>
        <begin position="269"/>
        <end position="297"/>
    </location>
</feature>
<evidence type="ECO:0000313" key="2">
    <source>
        <dbReference type="EMBL" id="EXJ83051.1"/>
    </source>
</evidence>
<dbReference type="RefSeq" id="XP_007735174.1">
    <property type="nucleotide sequence ID" value="XM_007736984.1"/>
</dbReference>
<evidence type="ECO:0000313" key="3">
    <source>
        <dbReference type="Proteomes" id="UP000019478"/>
    </source>
</evidence>
<reference evidence="2 3" key="1">
    <citation type="submission" date="2013-03" db="EMBL/GenBank/DDBJ databases">
        <title>The Genome Sequence of Capronia epimyces CBS 606.96.</title>
        <authorList>
            <consortium name="The Broad Institute Genomics Platform"/>
            <person name="Cuomo C."/>
            <person name="de Hoog S."/>
            <person name="Gorbushina A."/>
            <person name="Walker B."/>
            <person name="Young S.K."/>
            <person name="Zeng Q."/>
            <person name="Gargeya S."/>
            <person name="Fitzgerald M."/>
            <person name="Haas B."/>
            <person name="Abouelleil A."/>
            <person name="Allen A.W."/>
            <person name="Alvarado L."/>
            <person name="Arachchi H.M."/>
            <person name="Berlin A.M."/>
            <person name="Chapman S.B."/>
            <person name="Gainer-Dewar J."/>
            <person name="Goldberg J."/>
            <person name="Griggs A."/>
            <person name="Gujja S."/>
            <person name="Hansen M."/>
            <person name="Howarth C."/>
            <person name="Imamovic A."/>
            <person name="Ireland A."/>
            <person name="Larimer J."/>
            <person name="McCowan C."/>
            <person name="Murphy C."/>
            <person name="Pearson M."/>
            <person name="Poon T.W."/>
            <person name="Priest M."/>
            <person name="Roberts A."/>
            <person name="Saif S."/>
            <person name="Shea T."/>
            <person name="Sisk P."/>
            <person name="Sykes S."/>
            <person name="Wortman J."/>
            <person name="Nusbaum C."/>
            <person name="Birren B."/>
        </authorList>
    </citation>
    <scope>NUCLEOTIDE SEQUENCE [LARGE SCALE GENOMIC DNA]</scope>
    <source>
        <strain evidence="2 3">CBS 606.96</strain>
    </source>
</reference>
<feature type="region of interest" description="Disordered" evidence="1">
    <location>
        <begin position="259"/>
        <end position="322"/>
    </location>
</feature>
<name>W9Y1D8_9EURO</name>
<gene>
    <name evidence="2" type="ORF">A1O3_06868</name>
</gene>
<protein>
    <submittedName>
        <fullName evidence="2">Uncharacterized protein</fullName>
    </submittedName>
</protein>